<proteinExistence type="predicted"/>
<dbReference type="Proteomes" id="UP001159427">
    <property type="component" value="Unassembled WGS sequence"/>
</dbReference>
<protein>
    <submittedName>
        <fullName evidence="1">Uncharacterized protein</fullName>
    </submittedName>
</protein>
<accession>A0ABN8QC80</accession>
<dbReference type="EMBL" id="CALNXI010001180">
    <property type="protein sequence ID" value="CAH3158930.1"/>
    <property type="molecule type" value="Genomic_DNA"/>
</dbReference>
<name>A0ABN8QC80_9CNID</name>
<reference evidence="1 2" key="1">
    <citation type="submission" date="2022-05" db="EMBL/GenBank/DDBJ databases">
        <authorList>
            <consortium name="Genoscope - CEA"/>
            <person name="William W."/>
        </authorList>
    </citation>
    <scope>NUCLEOTIDE SEQUENCE [LARGE SCALE GENOMIC DNA]</scope>
</reference>
<evidence type="ECO:0000313" key="1">
    <source>
        <dbReference type="EMBL" id="CAH3158930.1"/>
    </source>
</evidence>
<evidence type="ECO:0000313" key="2">
    <source>
        <dbReference type="Proteomes" id="UP001159427"/>
    </source>
</evidence>
<keyword evidence="2" id="KW-1185">Reference proteome</keyword>
<sequence length="95" mass="11042">MASIKVGDCDIQPLKHVRNLGTWFDNHMSMNTHIGKVSPEKASRDICWIGSSDCLFFPFFKRWNTVCKNYQILRAGANSELLLRVKTKQTTYYLR</sequence>
<gene>
    <name evidence="1" type="ORF">PEVE_00003042</name>
</gene>
<organism evidence="1 2">
    <name type="scientific">Porites evermanni</name>
    <dbReference type="NCBI Taxonomy" id="104178"/>
    <lineage>
        <taxon>Eukaryota</taxon>
        <taxon>Metazoa</taxon>
        <taxon>Cnidaria</taxon>
        <taxon>Anthozoa</taxon>
        <taxon>Hexacorallia</taxon>
        <taxon>Scleractinia</taxon>
        <taxon>Fungiina</taxon>
        <taxon>Poritidae</taxon>
        <taxon>Porites</taxon>
    </lineage>
</organism>
<comment type="caution">
    <text evidence="1">The sequence shown here is derived from an EMBL/GenBank/DDBJ whole genome shotgun (WGS) entry which is preliminary data.</text>
</comment>